<dbReference type="SUPFAM" id="SSF51679">
    <property type="entry name" value="Bacterial luciferase-like"/>
    <property type="match status" value="1"/>
</dbReference>
<dbReference type="AlphaFoldDB" id="A0A644W8H7"/>
<dbReference type="PANTHER" id="PTHR42847:SF4">
    <property type="entry name" value="ALKANESULFONATE MONOOXYGENASE-RELATED"/>
    <property type="match status" value="1"/>
</dbReference>
<dbReference type="Gene3D" id="3.20.20.30">
    <property type="entry name" value="Luciferase-like domain"/>
    <property type="match status" value="1"/>
</dbReference>
<keyword evidence="1" id="KW-0285">Flavoprotein</keyword>
<evidence type="ECO:0000256" key="1">
    <source>
        <dbReference type="ARBA" id="ARBA00022630"/>
    </source>
</evidence>
<evidence type="ECO:0000259" key="5">
    <source>
        <dbReference type="Pfam" id="PF00296"/>
    </source>
</evidence>
<protein>
    <submittedName>
        <fullName evidence="6">F420-dependent glucose-6-phosphate dehydrogenase</fullName>
        <ecNumber evidence="6">1.1.98.2</ecNumber>
    </submittedName>
</protein>
<dbReference type="NCBIfam" id="TIGR03619">
    <property type="entry name" value="F420_Rv2161c"/>
    <property type="match status" value="1"/>
</dbReference>
<keyword evidence="4" id="KW-0503">Monooxygenase</keyword>
<dbReference type="GO" id="GO:0008726">
    <property type="term" value="F:alkanesulfonate monooxygenase activity"/>
    <property type="evidence" value="ECO:0007669"/>
    <property type="project" value="TreeGrafter"/>
</dbReference>
<evidence type="ECO:0000256" key="2">
    <source>
        <dbReference type="ARBA" id="ARBA00022643"/>
    </source>
</evidence>
<dbReference type="GO" id="GO:0046306">
    <property type="term" value="P:alkanesulfonate catabolic process"/>
    <property type="evidence" value="ECO:0007669"/>
    <property type="project" value="TreeGrafter"/>
</dbReference>
<dbReference type="GO" id="GO:0052749">
    <property type="term" value="F:glucose-6-phosphate dehydrogenase (coenzyme F420) activity"/>
    <property type="evidence" value="ECO:0007669"/>
    <property type="project" value="UniProtKB-EC"/>
</dbReference>
<gene>
    <name evidence="6" type="primary">fgd_1</name>
    <name evidence="6" type="ORF">SDC9_44950</name>
</gene>
<comment type="caution">
    <text evidence="6">The sequence shown here is derived from an EMBL/GenBank/DDBJ whole genome shotgun (WGS) entry which is preliminary data.</text>
</comment>
<organism evidence="6">
    <name type="scientific">bioreactor metagenome</name>
    <dbReference type="NCBI Taxonomy" id="1076179"/>
    <lineage>
        <taxon>unclassified sequences</taxon>
        <taxon>metagenomes</taxon>
        <taxon>ecological metagenomes</taxon>
    </lineage>
</organism>
<dbReference type="InterPro" id="IPR036661">
    <property type="entry name" value="Luciferase-like_sf"/>
</dbReference>
<dbReference type="EMBL" id="VSSQ01000626">
    <property type="protein sequence ID" value="MPL98743.1"/>
    <property type="molecule type" value="Genomic_DNA"/>
</dbReference>
<dbReference type="InterPro" id="IPR050172">
    <property type="entry name" value="SsuD_RutA_monooxygenase"/>
</dbReference>
<feature type="domain" description="Luciferase-like" evidence="5">
    <location>
        <begin position="7"/>
        <end position="310"/>
    </location>
</feature>
<dbReference type="InterPro" id="IPR011251">
    <property type="entry name" value="Luciferase-like_dom"/>
</dbReference>
<dbReference type="Pfam" id="PF00296">
    <property type="entry name" value="Bac_luciferase"/>
    <property type="match status" value="1"/>
</dbReference>
<dbReference type="EC" id="1.1.98.2" evidence="6"/>
<evidence type="ECO:0000313" key="6">
    <source>
        <dbReference type="EMBL" id="MPL98743.1"/>
    </source>
</evidence>
<dbReference type="PANTHER" id="PTHR42847">
    <property type="entry name" value="ALKANESULFONATE MONOOXYGENASE"/>
    <property type="match status" value="1"/>
</dbReference>
<keyword evidence="3 6" id="KW-0560">Oxidoreductase</keyword>
<keyword evidence="2" id="KW-0288">FMN</keyword>
<accession>A0A644W8H7</accession>
<name>A0A644W8H7_9ZZZZ</name>
<evidence type="ECO:0000256" key="4">
    <source>
        <dbReference type="ARBA" id="ARBA00023033"/>
    </source>
</evidence>
<evidence type="ECO:0000256" key="3">
    <source>
        <dbReference type="ARBA" id="ARBA00023002"/>
    </source>
</evidence>
<dbReference type="InterPro" id="IPR019921">
    <property type="entry name" value="Lucif-like_OxRdtase_Rv2161c"/>
</dbReference>
<sequence>MKKKIKFGLAIPTGTEGLMVNLPYASAREVVDLSIFAEKVGFDSVWGNDHLHSQKYVLKEFGQDPRYYSPLLELVAIAERTTKLEVCTALLVAPFRQPAVAAKELITLDHLSGGRVKIGIGLGAYREEFEAEFGERAANMVRGKMLDESLEIMSRLFKEASVTYHGEYFSVNELRTNPKPVQSPFPFYIGGNSDNAFERVAKYGTGWLPALLTIDEISHGLEGIQQACEKRGRSIAEIDVAPQFGISMCKTHEEALKKFEDSQLYRHGISLANSTMKGRDATNYTQRNIVGSVDEVLEKINTYITAGVTHFSALTFVDKNIQETEDSMQFFAEEVLSKFN</sequence>
<proteinExistence type="predicted"/>
<reference evidence="6" key="1">
    <citation type="submission" date="2019-08" db="EMBL/GenBank/DDBJ databases">
        <authorList>
            <person name="Kucharzyk K."/>
            <person name="Murdoch R.W."/>
            <person name="Higgins S."/>
            <person name="Loffler F."/>
        </authorList>
    </citation>
    <scope>NUCLEOTIDE SEQUENCE</scope>
</reference>